<dbReference type="Proteomes" id="UP000710385">
    <property type="component" value="Unassembled WGS sequence"/>
</dbReference>
<feature type="binding site" evidence="14">
    <location>
        <position position="73"/>
    </location>
    <ligand>
        <name>FMN</name>
        <dbReference type="ChEBI" id="CHEBI:58210"/>
    </ligand>
</feature>
<comment type="catalytic activity">
    <reaction evidence="10">
        <text>a 5,6-dihydrouridine in tRNA + NADP(+) = a uridine in tRNA + NADPH + H(+)</text>
        <dbReference type="Rhea" id="RHEA:23624"/>
        <dbReference type="Rhea" id="RHEA-COMP:13339"/>
        <dbReference type="Rhea" id="RHEA-COMP:13887"/>
        <dbReference type="ChEBI" id="CHEBI:15378"/>
        <dbReference type="ChEBI" id="CHEBI:57783"/>
        <dbReference type="ChEBI" id="CHEBI:58349"/>
        <dbReference type="ChEBI" id="CHEBI:65315"/>
        <dbReference type="ChEBI" id="CHEBI:74443"/>
    </reaction>
</comment>
<feature type="binding site" evidence="14">
    <location>
        <begin position="19"/>
        <end position="21"/>
    </location>
    <ligand>
        <name>FMN</name>
        <dbReference type="ChEBI" id="CHEBI:58210"/>
    </ligand>
</feature>
<keyword evidence="14" id="KW-0547">Nucleotide-binding</keyword>
<gene>
    <name evidence="16" type="primary">dusB</name>
    <name evidence="16" type="ORF">HS096_00055</name>
</gene>
<comment type="caution">
    <text evidence="16">The sequence shown here is derived from an EMBL/GenBank/DDBJ whole genome shotgun (WGS) entry which is preliminary data.</text>
</comment>
<evidence type="ECO:0000313" key="17">
    <source>
        <dbReference type="Proteomes" id="UP000710385"/>
    </source>
</evidence>
<evidence type="ECO:0000256" key="6">
    <source>
        <dbReference type="ARBA" id="ARBA00022694"/>
    </source>
</evidence>
<dbReference type="PANTHER" id="PTHR45846:SF1">
    <property type="entry name" value="TRNA-DIHYDROURIDINE(47) SYNTHASE [NAD(P)(+)]-LIKE"/>
    <property type="match status" value="1"/>
</dbReference>
<proteinExistence type="inferred from homology"/>
<dbReference type="SUPFAM" id="SSF51395">
    <property type="entry name" value="FMN-linked oxidoreductases"/>
    <property type="match status" value="1"/>
</dbReference>
<feature type="domain" description="DUS-like FMN-binding" evidence="15">
    <location>
        <begin position="17"/>
        <end position="305"/>
    </location>
</feature>
<evidence type="ECO:0000256" key="10">
    <source>
        <dbReference type="ARBA" id="ARBA00048205"/>
    </source>
</evidence>
<dbReference type="GO" id="GO:0000049">
    <property type="term" value="F:tRNA binding"/>
    <property type="evidence" value="ECO:0007669"/>
    <property type="project" value="UniProtKB-KW"/>
</dbReference>
<evidence type="ECO:0000256" key="8">
    <source>
        <dbReference type="ARBA" id="ARBA00022884"/>
    </source>
</evidence>
<keyword evidence="9 12" id="KW-0560">Oxidoreductase</keyword>
<keyword evidence="4 12" id="KW-0285">Flavoprotein</keyword>
<dbReference type="InterPro" id="IPR024036">
    <property type="entry name" value="tRNA-dHydroUridine_Synthase_C"/>
</dbReference>
<evidence type="ECO:0000313" key="16">
    <source>
        <dbReference type="EMBL" id="MBE7524782.1"/>
    </source>
</evidence>
<evidence type="ECO:0000256" key="9">
    <source>
        <dbReference type="ARBA" id="ARBA00023002"/>
    </source>
</evidence>
<dbReference type="PANTHER" id="PTHR45846">
    <property type="entry name" value="TRNA-DIHYDROURIDINE(47) SYNTHASE [NAD(P)(+)]-LIKE"/>
    <property type="match status" value="1"/>
</dbReference>
<dbReference type="CDD" id="cd02801">
    <property type="entry name" value="DUS_like_FMN"/>
    <property type="match status" value="1"/>
</dbReference>
<dbReference type="Gene3D" id="1.10.1200.80">
    <property type="entry name" value="Putative flavin oxidoreducatase, domain 2"/>
    <property type="match status" value="1"/>
</dbReference>
<evidence type="ECO:0000256" key="3">
    <source>
        <dbReference type="ARBA" id="ARBA00022555"/>
    </source>
</evidence>
<sequence length="332" mass="37088">MPTMLDWKQLPRPIVALAPMADMTDLPFCLICKEHGAPLVFREMVSSEAVVRGNAKTLDMAKFDEAERPIIQQIFGSNPFVMAEAANIIEERYHPDGIDINMGCPVYNIVSNFNGASLIRDHDRAAAIVRAVKKAVSIPVSVKTRLGWSRDTDCLEFVKVIEDAGADLISMHGRTKEQGYSGKADWKSVGKARARTSLPFLVNGDIVNVETARSALAESGADGMLIGRGALGNPWFFCEIRAAFDGTISFTKPTIEERVKVALRHAKLHAERYGERGLVKLRKHLPYYFKKDLKSDYPWIDIMELRAKLVRISTLEELEAVLRDLPYSAPRE</sequence>
<protein>
    <recommendedName>
        <fullName evidence="12">tRNA-dihydrouridine synthase</fullName>
        <ecNumber evidence="12">1.3.1.-</ecNumber>
    </recommendedName>
</protein>
<reference evidence="16" key="1">
    <citation type="submission" date="2020-05" db="EMBL/GenBank/DDBJ databases">
        <title>High-Quality Genomes of Partial-Nitritation/Anammox System by Hierarchical Clustering Based Hybrid Assembly.</title>
        <authorList>
            <person name="Liu L."/>
            <person name="Wang Y."/>
            <person name="Che Y."/>
            <person name="Chen Y."/>
            <person name="Xia Y."/>
            <person name="Luo R."/>
            <person name="Cheng S.H."/>
            <person name="Zheng C."/>
            <person name="Zhang T."/>
        </authorList>
    </citation>
    <scope>NUCLEOTIDE SEQUENCE</scope>
    <source>
        <strain evidence="16">H1_PAT1</strain>
    </source>
</reference>
<evidence type="ECO:0000256" key="4">
    <source>
        <dbReference type="ARBA" id="ARBA00022630"/>
    </source>
</evidence>
<dbReference type="InterPro" id="IPR035587">
    <property type="entry name" value="DUS-like_FMN-bd"/>
</dbReference>
<dbReference type="AlphaFoldDB" id="A0A928Y5S0"/>
<feature type="binding site" evidence="14">
    <location>
        <position position="143"/>
    </location>
    <ligand>
        <name>FMN</name>
        <dbReference type="ChEBI" id="CHEBI:58210"/>
    </ligand>
</feature>
<name>A0A928Y5S0_UNCKA</name>
<comment type="cofactor">
    <cofactor evidence="1 12 14">
        <name>FMN</name>
        <dbReference type="ChEBI" id="CHEBI:58210"/>
    </cofactor>
</comment>
<keyword evidence="5 12" id="KW-0288">FMN</keyword>
<comment type="function">
    <text evidence="2 12">Catalyzes the synthesis of 5,6-dihydrouridine (D), a modified base found in the D-loop of most tRNAs, via the reduction of the C5-C6 double bond in target uridines.</text>
</comment>
<dbReference type="InterPro" id="IPR004652">
    <property type="entry name" value="DusB-like"/>
</dbReference>
<evidence type="ECO:0000256" key="11">
    <source>
        <dbReference type="ARBA" id="ARBA00048802"/>
    </source>
</evidence>
<evidence type="ECO:0000259" key="15">
    <source>
        <dbReference type="Pfam" id="PF01207"/>
    </source>
</evidence>
<evidence type="ECO:0000256" key="12">
    <source>
        <dbReference type="PIRNR" id="PIRNR006621"/>
    </source>
</evidence>
<dbReference type="InterPro" id="IPR013785">
    <property type="entry name" value="Aldolase_TIM"/>
</dbReference>
<dbReference type="InterPro" id="IPR018517">
    <property type="entry name" value="tRNA_hU_synthase_CS"/>
</dbReference>
<evidence type="ECO:0000256" key="13">
    <source>
        <dbReference type="PIRSR" id="PIRSR006621-1"/>
    </source>
</evidence>
<keyword evidence="8" id="KW-0694">RNA-binding</keyword>
<feature type="active site" description="Proton donor" evidence="13">
    <location>
        <position position="104"/>
    </location>
</feature>
<comment type="similarity">
    <text evidence="12">Belongs to the dus family.</text>
</comment>
<dbReference type="PIRSF" id="PIRSF006621">
    <property type="entry name" value="Dus"/>
    <property type="match status" value="1"/>
</dbReference>
<evidence type="ECO:0000256" key="14">
    <source>
        <dbReference type="PIRSR" id="PIRSR006621-2"/>
    </source>
</evidence>
<dbReference type="PROSITE" id="PS01136">
    <property type="entry name" value="UPF0034"/>
    <property type="match status" value="1"/>
</dbReference>
<dbReference type="NCBIfam" id="TIGR00737">
    <property type="entry name" value="nifR3_yhdG"/>
    <property type="match status" value="1"/>
</dbReference>
<feature type="binding site" evidence="14">
    <location>
        <begin position="227"/>
        <end position="228"/>
    </location>
    <ligand>
        <name>FMN</name>
        <dbReference type="ChEBI" id="CHEBI:58210"/>
    </ligand>
</feature>
<keyword evidence="3" id="KW-0820">tRNA-binding</keyword>
<dbReference type="InterPro" id="IPR001269">
    <property type="entry name" value="DUS_fam"/>
</dbReference>
<evidence type="ECO:0000256" key="7">
    <source>
        <dbReference type="ARBA" id="ARBA00022857"/>
    </source>
</evidence>
<evidence type="ECO:0000256" key="5">
    <source>
        <dbReference type="ARBA" id="ARBA00022643"/>
    </source>
</evidence>
<evidence type="ECO:0000256" key="1">
    <source>
        <dbReference type="ARBA" id="ARBA00001917"/>
    </source>
</evidence>
<organism evidence="16 17">
    <name type="scientific">candidate division WWE3 bacterium</name>
    <dbReference type="NCBI Taxonomy" id="2053526"/>
    <lineage>
        <taxon>Bacteria</taxon>
        <taxon>Katanobacteria</taxon>
    </lineage>
</organism>
<accession>A0A928Y5S0</accession>
<dbReference type="EC" id="1.3.1.-" evidence="12"/>
<dbReference type="Gene3D" id="3.20.20.70">
    <property type="entry name" value="Aldolase class I"/>
    <property type="match status" value="1"/>
</dbReference>
<comment type="catalytic activity">
    <reaction evidence="11">
        <text>a 5,6-dihydrouridine in tRNA + NAD(+) = a uridine in tRNA + NADH + H(+)</text>
        <dbReference type="Rhea" id="RHEA:54452"/>
        <dbReference type="Rhea" id="RHEA-COMP:13339"/>
        <dbReference type="Rhea" id="RHEA-COMP:13887"/>
        <dbReference type="ChEBI" id="CHEBI:15378"/>
        <dbReference type="ChEBI" id="CHEBI:57540"/>
        <dbReference type="ChEBI" id="CHEBI:57945"/>
        <dbReference type="ChEBI" id="CHEBI:65315"/>
        <dbReference type="ChEBI" id="CHEBI:74443"/>
    </reaction>
</comment>
<evidence type="ECO:0000256" key="2">
    <source>
        <dbReference type="ARBA" id="ARBA00002790"/>
    </source>
</evidence>
<dbReference type="EMBL" id="JABTTY010000001">
    <property type="protein sequence ID" value="MBE7524782.1"/>
    <property type="molecule type" value="Genomic_DNA"/>
</dbReference>
<dbReference type="Pfam" id="PF01207">
    <property type="entry name" value="Dus"/>
    <property type="match status" value="1"/>
</dbReference>
<keyword evidence="6 12" id="KW-0819">tRNA processing</keyword>
<feature type="binding site" evidence="14">
    <location>
        <position position="172"/>
    </location>
    <ligand>
        <name>FMN</name>
        <dbReference type="ChEBI" id="CHEBI:58210"/>
    </ligand>
</feature>
<dbReference type="GO" id="GO:0050660">
    <property type="term" value="F:flavin adenine dinucleotide binding"/>
    <property type="evidence" value="ECO:0007669"/>
    <property type="project" value="InterPro"/>
</dbReference>
<dbReference type="GO" id="GO:0017150">
    <property type="term" value="F:tRNA dihydrouridine synthase activity"/>
    <property type="evidence" value="ECO:0007669"/>
    <property type="project" value="InterPro"/>
</dbReference>
<keyword evidence="7" id="KW-0521">NADP</keyword>